<evidence type="ECO:0000313" key="5">
    <source>
        <dbReference type="RefSeq" id="XP_022080517.1"/>
    </source>
</evidence>
<sequence length="293" mass="33716">MESQLRSLFHDPEYYVKSFHRYSALCAKFSVYANWVDTVFGDEVVAKIKATLGEQEELRVLGIGSGSGEMDLKMLTKLLPRFPLINNRVVEPSQDQLLKYKALAQTRAQELQGVVNFDWRQQTIDQYEQTGDSRKYHFISSVHSIYYAKDIDSSLMTLYNSLESGGVMMVVTISDESGFWRLWNRFPHFQDNLMTFISTAHVRSSFDRRGIPYTQHHQRSRVEITQCFDETSEEGALVVDFLTHVLKFKETAPAELYKETMEYLGSSSCSEKSGDDVFFNNDWDAVVVSKPVD</sequence>
<evidence type="ECO:0000313" key="6">
    <source>
        <dbReference type="RefSeq" id="XP_022080518.1"/>
    </source>
</evidence>
<dbReference type="InterPro" id="IPR029063">
    <property type="entry name" value="SAM-dependent_MTases_sf"/>
</dbReference>
<dbReference type="AlphaFoldDB" id="A0A8B7XK30"/>
<dbReference type="RefSeq" id="XP_022080518.1">
    <property type="nucleotide sequence ID" value="XM_022224826.1"/>
</dbReference>
<dbReference type="Proteomes" id="UP000694845">
    <property type="component" value="Unplaced"/>
</dbReference>
<dbReference type="RefSeq" id="XP_022080519.1">
    <property type="nucleotide sequence ID" value="XM_022224827.1"/>
</dbReference>
<dbReference type="OrthoDB" id="5984880at2759"/>
<evidence type="ECO:0000256" key="2">
    <source>
        <dbReference type="ARBA" id="ARBA00022679"/>
    </source>
</evidence>
<dbReference type="RefSeq" id="XP_022080517.1">
    <property type="nucleotide sequence ID" value="XM_022224825.1"/>
</dbReference>
<dbReference type="RefSeq" id="XP_022080516.1">
    <property type="nucleotide sequence ID" value="XM_022224824.1"/>
</dbReference>
<keyword evidence="1" id="KW-0489">Methyltransferase</keyword>
<evidence type="ECO:0000256" key="1">
    <source>
        <dbReference type="ARBA" id="ARBA00022603"/>
    </source>
</evidence>
<dbReference type="SUPFAM" id="SSF53335">
    <property type="entry name" value="S-adenosyl-L-methionine-dependent methyltransferases"/>
    <property type="match status" value="1"/>
</dbReference>
<dbReference type="GeneID" id="110973752"/>
<organism evidence="3 4">
    <name type="scientific">Acanthaster planci</name>
    <name type="common">Crown-of-thorns starfish</name>
    <dbReference type="NCBI Taxonomy" id="133434"/>
    <lineage>
        <taxon>Eukaryota</taxon>
        <taxon>Metazoa</taxon>
        <taxon>Echinodermata</taxon>
        <taxon>Eleutherozoa</taxon>
        <taxon>Asterozoa</taxon>
        <taxon>Asteroidea</taxon>
        <taxon>Valvatacea</taxon>
        <taxon>Valvatida</taxon>
        <taxon>Acanthasteridae</taxon>
        <taxon>Acanthaster</taxon>
    </lineage>
</organism>
<dbReference type="Pfam" id="PF13489">
    <property type="entry name" value="Methyltransf_23"/>
    <property type="match status" value="1"/>
</dbReference>
<name>A0A8B7XK30_ACAPL</name>
<reference evidence="4 5" key="1">
    <citation type="submission" date="2025-04" db="UniProtKB">
        <authorList>
            <consortium name="RefSeq"/>
        </authorList>
    </citation>
    <scope>IDENTIFICATION</scope>
</reference>
<dbReference type="FunFam" id="3.40.50.150:FF:000118">
    <property type="entry name" value="Histamine N-methyltransferase"/>
    <property type="match status" value="1"/>
</dbReference>
<keyword evidence="3" id="KW-1185">Reference proteome</keyword>
<dbReference type="OMA" id="CVTTRDI"/>
<gene>
    <name evidence="4 5 6 7" type="primary">LOC110973752</name>
</gene>
<dbReference type="Gene3D" id="3.40.50.150">
    <property type="entry name" value="Vaccinia Virus protein VP39"/>
    <property type="match status" value="1"/>
</dbReference>
<proteinExistence type="predicted"/>
<keyword evidence="2" id="KW-0808">Transferase</keyword>
<evidence type="ECO:0000313" key="3">
    <source>
        <dbReference type="Proteomes" id="UP000694845"/>
    </source>
</evidence>
<dbReference type="GO" id="GO:0008168">
    <property type="term" value="F:methyltransferase activity"/>
    <property type="evidence" value="ECO:0007669"/>
    <property type="project" value="UniProtKB-KW"/>
</dbReference>
<evidence type="ECO:0000313" key="4">
    <source>
        <dbReference type="RefSeq" id="XP_022080516.1"/>
    </source>
</evidence>
<accession>A0A8B7XK30</accession>
<dbReference type="GO" id="GO:0032259">
    <property type="term" value="P:methylation"/>
    <property type="evidence" value="ECO:0007669"/>
    <property type="project" value="UniProtKB-KW"/>
</dbReference>
<protein>
    <submittedName>
        <fullName evidence="4 5">Histamine N-methyltransferase-like</fullName>
    </submittedName>
</protein>
<dbReference type="KEGG" id="aplc:110973752"/>
<evidence type="ECO:0000313" key="7">
    <source>
        <dbReference type="RefSeq" id="XP_022080519.1"/>
    </source>
</evidence>